<dbReference type="SMART" id="SM00179">
    <property type="entry name" value="EGF_CA"/>
    <property type="match status" value="2"/>
</dbReference>
<dbReference type="RefSeq" id="XP_038067292.1">
    <property type="nucleotide sequence ID" value="XM_038211364.1"/>
</dbReference>
<dbReference type="InterPro" id="IPR001881">
    <property type="entry name" value="EGF-like_Ca-bd_dom"/>
</dbReference>
<dbReference type="SMART" id="SM00181">
    <property type="entry name" value="EGF"/>
    <property type="match status" value="2"/>
</dbReference>
<feature type="region of interest" description="Disordered" evidence="7">
    <location>
        <begin position="437"/>
        <end position="456"/>
    </location>
</feature>
<keyword evidence="8" id="KW-0472">Membrane</keyword>
<dbReference type="InterPro" id="IPR000152">
    <property type="entry name" value="EGF-type_Asp/Asn_hydroxyl_site"/>
</dbReference>
<evidence type="ECO:0000313" key="13">
    <source>
        <dbReference type="Proteomes" id="UP000887568"/>
    </source>
</evidence>
<dbReference type="PROSITE" id="PS50825">
    <property type="entry name" value="HYR"/>
    <property type="match status" value="3"/>
</dbReference>
<dbReference type="OrthoDB" id="6138914at2759"/>
<feature type="signal peptide" evidence="9">
    <location>
        <begin position="1"/>
        <end position="18"/>
    </location>
</feature>
<dbReference type="SUPFAM" id="SSF57196">
    <property type="entry name" value="EGF/Laminin"/>
    <property type="match status" value="2"/>
</dbReference>
<evidence type="ECO:0000256" key="2">
    <source>
        <dbReference type="ARBA" id="ARBA00022729"/>
    </source>
</evidence>
<dbReference type="InterPro" id="IPR003410">
    <property type="entry name" value="HYR_dom"/>
</dbReference>
<reference evidence="12" key="1">
    <citation type="submission" date="2022-11" db="UniProtKB">
        <authorList>
            <consortium name="EnsemblMetazoa"/>
        </authorList>
    </citation>
    <scope>IDENTIFICATION</scope>
</reference>
<keyword evidence="5" id="KW-0325">Glycoprotein</keyword>
<dbReference type="PRINTS" id="PR00010">
    <property type="entry name" value="EGFBLOOD"/>
</dbReference>
<accession>A0A914AU57</accession>
<evidence type="ECO:0000256" key="4">
    <source>
        <dbReference type="ARBA" id="ARBA00023157"/>
    </source>
</evidence>
<feature type="domain" description="HYR" evidence="11">
    <location>
        <begin position="18"/>
        <end position="103"/>
    </location>
</feature>
<feature type="domain" description="EGF-like" evidence="10">
    <location>
        <begin position="106"/>
        <end position="145"/>
    </location>
</feature>
<sequence>MMTIGLVTVFCLVAGTLGQGWPPEFSQCPSDQYHSIADTKPGVNVTWREPYVQDDYGETTQPVQTFGPQSGSILEPGFYTVIYKATDRVGHPVECSFDIEIQAYAAIDVCQSAPCQNGGDCISSSSYSYTCSCALYSGFSGTNCEIPPESFECFLPCENGATCIDTIDWYECRCTPGYTGIYCDVYSPATTPGPTTVDDSPPEFRPCPADIARRIPASNGGVRVTWPELHVEDDSGETIQPVQIFGPRSGSVFHLGSHLIDYEARDSAGNTAFCSFHVRVTAYEPPSIFCPIDIDHWLSSGESSAVITWDMPTVLSSSGHARLTYQSMESGSRLRPGTYTVRYRYTDDSALEASCSFTITIHDSWKPQHPIQGPQHPIQHSKDLTLKIVIPVGVLVVVLAVVMSIGLYMYNKRRRSINNGDSSSTCGGMRILKNEHLPAEEPRYSTPPIEKTQEIA</sequence>
<dbReference type="Pfam" id="PF12661">
    <property type="entry name" value="hEGF"/>
    <property type="match status" value="2"/>
</dbReference>
<keyword evidence="1 6" id="KW-0245">EGF-like domain</keyword>
<dbReference type="FunFam" id="2.10.25.10:FF:000434">
    <property type="entry name" value="Predicted protein"/>
    <property type="match status" value="1"/>
</dbReference>
<dbReference type="InterPro" id="IPR013032">
    <property type="entry name" value="EGF-like_CS"/>
</dbReference>
<evidence type="ECO:0000256" key="5">
    <source>
        <dbReference type="ARBA" id="ARBA00023180"/>
    </source>
</evidence>
<dbReference type="GeneID" id="119737188"/>
<dbReference type="InterPro" id="IPR043555">
    <property type="entry name" value="SRPX-like"/>
</dbReference>
<evidence type="ECO:0000256" key="7">
    <source>
        <dbReference type="SAM" id="MobiDB-lite"/>
    </source>
</evidence>
<name>A0A914AU57_PATMI</name>
<dbReference type="EnsemblMetazoa" id="XM_038211364.1">
    <property type="protein sequence ID" value="XP_038067292.1"/>
    <property type="gene ID" value="LOC119737188"/>
</dbReference>
<dbReference type="Pfam" id="PF02494">
    <property type="entry name" value="HYR"/>
    <property type="match status" value="3"/>
</dbReference>
<feature type="disulfide bond" evidence="6">
    <location>
        <begin position="153"/>
        <end position="163"/>
    </location>
</feature>
<dbReference type="Proteomes" id="UP000887568">
    <property type="component" value="Unplaced"/>
</dbReference>
<dbReference type="PANTHER" id="PTHR46343:SF2">
    <property type="entry name" value="SUSHI_VON WILLEBRAND FACTOR TYPE A_EGF_PENTRAXIN DOMAIN-CONTAINING 1"/>
    <property type="match status" value="1"/>
</dbReference>
<keyword evidence="2 9" id="KW-0732">Signal</keyword>
<dbReference type="CDD" id="cd00054">
    <property type="entry name" value="EGF_CA"/>
    <property type="match status" value="1"/>
</dbReference>
<feature type="transmembrane region" description="Helical" evidence="8">
    <location>
        <begin position="388"/>
        <end position="410"/>
    </location>
</feature>
<evidence type="ECO:0000256" key="1">
    <source>
        <dbReference type="ARBA" id="ARBA00022536"/>
    </source>
</evidence>
<evidence type="ECO:0000259" key="11">
    <source>
        <dbReference type="PROSITE" id="PS50825"/>
    </source>
</evidence>
<keyword evidence="13" id="KW-1185">Reference proteome</keyword>
<dbReference type="PROSITE" id="PS00010">
    <property type="entry name" value="ASX_HYDROXYL"/>
    <property type="match status" value="1"/>
</dbReference>
<proteinExistence type="predicted"/>
<dbReference type="InterPro" id="IPR000742">
    <property type="entry name" value="EGF"/>
</dbReference>
<keyword evidence="8" id="KW-1133">Transmembrane helix</keyword>
<comment type="caution">
    <text evidence="6">Lacks conserved residue(s) required for the propagation of feature annotation.</text>
</comment>
<evidence type="ECO:0000256" key="8">
    <source>
        <dbReference type="SAM" id="Phobius"/>
    </source>
</evidence>
<evidence type="ECO:0000256" key="6">
    <source>
        <dbReference type="PROSITE-ProRule" id="PRU00076"/>
    </source>
</evidence>
<evidence type="ECO:0000256" key="9">
    <source>
        <dbReference type="SAM" id="SignalP"/>
    </source>
</evidence>
<keyword evidence="4 6" id="KW-1015">Disulfide bond</keyword>
<keyword evidence="8" id="KW-0812">Transmembrane</keyword>
<evidence type="ECO:0000256" key="3">
    <source>
        <dbReference type="ARBA" id="ARBA00022737"/>
    </source>
</evidence>
<feature type="domain" description="HYR" evidence="11">
    <location>
        <begin position="197"/>
        <end position="282"/>
    </location>
</feature>
<keyword evidence="3" id="KW-0677">Repeat</keyword>
<dbReference type="PROSITE" id="PS50026">
    <property type="entry name" value="EGF_3"/>
    <property type="match status" value="2"/>
</dbReference>
<dbReference type="GO" id="GO:0005509">
    <property type="term" value="F:calcium ion binding"/>
    <property type="evidence" value="ECO:0007669"/>
    <property type="project" value="InterPro"/>
</dbReference>
<dbReference type="PROSITE" id="PS00022">
    <property type="entry name" value="EGF_1"/>
    <property type="match status" value="1"/>
</dbReference>
<dbReference type="PANTHER" id="PTHR46343">
    <property type="entry name" value="HYR DOMAIN-CONTAINING PROTEIN"/>
    <property type="match status" value="1"/>
</dbReference>
<feature type="chain" id="PRO_5036826397" evidence="9">
    <location>
        <begin position="19"/>
        <end position="456"/>
    </location>
</feature>
<feature type="domain" description="EGF-like" evidence="10">
    <location>
        <begin position="149"/>
        <end position="184"/>
    </location>
</feature>
<organism evidence="12 13">
    <name type="scientific">Patiria miniata</name>
    <name type="common">Bat star</name>
    <name type="synonym">Asterina miniata</name>
    <dbReference type="NCBI Taxonomy" id="46514"/>
    <lineage>
        <taxon>Eukaryota</taxon>
        <taxon>Metazoa</taxon>
        <taxon>Echinodermata</taxon>
        <taxon>Eleutherozoa</taxon>
        <taxon>Asterozoa</taxon>
        <taxon>Asteroidea</taxon>
        <taxon>Valvatacea</taxon>
        <taxon>Valvatida</taxon>
        <taxon>Asterinidae</taxon>
        <taxon>Patiria</taxon>
    </lineage>
</organism>
<dbReference type="Gene3D" id="2.10.25.10">
    <property type="entry name" value="Laminin"/>
    <property type="match status" value="2"/>
</dbReference>
<feature type="disulfide bond" evidence="6">
    <location>
        <begin position="174"/>
        <end position="183"/>
    </location>
</feature>
<feature type="domain" description="HYR" evidence="11">
    <location>
        <begin position="283"/>
        <end position="363"/>
    </location>
</feature>
<protein>
    <submittedName>
        <fullName evidence="12">Uncharacterized protein</fullName>
    </submittedName>
</protein>
<evidence type="ECO:0000259" key="10">
    <source>
        <dbReference type="PROSITE" id="PS50026"/>
    </source>
</evidence>
<dbReference type="AlphaFoldDB" id="A0A914AU57"/>
<evidence type="ECO:0000313" key="12">
    <source>
        <dbReference type="EnsemblMetazoa" id="XP_038067292.1"/>
    </source>
</evidence>
<dbReference type="PROSITE" id="PS01186">
    <property type="entry name" value="EGF_2"/>
    <property type="match status" value="1"/>
</dbReference>